<feature type="region of interest" description="Disordered" evidence="1">
    <location>
        <begin position="152"/>
        <end position="176"/>
    </location>
</feature>
<organism evidence="3 4">
    <name type="scientific">Marchantia polymorpha subsp. ruderalis</name>
    <dbReference type="NCBI Taxonomy" id="1480154"/>
    <lineage>
        <taxon>Eukaryota</taxon>
        <taxon>Viridiplantae</taxon>
        <taxon>Streptophyta</taxon>
        <taxon>Embryophyta</taxon>
        <taxon>Marchantiophyta</taxon>
        <taxon>Marchantiopsida</taxon>
        <taxon>Marchantiidae</taxon>
        <taxon>Marchantiales</taxon>
        <taxon>Marchantiaceae</taxon>
        <taxon>Marchantia</taxon>
    </lineage>
</organism>
<dbReference type="EMBL" id="LVLJ01000456">
    <property type="protein sequence ID" value="OAE34066.1"/>
    <property type="molecule type" value="Genomic_DNA"/>
</dbReference>
<gene>
    <name evidence="3" type="ORF">AXG93_4280s1150</name>
</gene>
<feature type="compositionally biased region" description="Basic residues" evidence="1">
    <location>
        <begin position="1"/>
        <end position="11"/>
    </location>
</feature>
<protein>
    <submittedName>
        <fullName evidence="3">Uncharacterized protein</fullName>
    </submittedName>
</protein>
<evidence type="ECO:0000256" key="2">
    <source>
        <dbReference type="SAM" id="Phobius"/>
    </source>
</evidence>
<keyword evidence="2" id="KW-0812">Transmembrane</keyword>
<feature type="region of interest" description="Disordered" evidence="1">
    <location>
        <begin position="1"/>
        <end position="117"/>
    </location>
</feature>
<feature type="transmembrane region" description="Helical" evidence="2">
    <location>
        <begin position="122"/>
        <end position="143"/>
    </location>
</feature>
<dbReference type="Proteomes" id="UP000077202">
    <property type="component" value="Unassembled WGS sequence"/>
</dbReference>
<keyword evidence="2" id="KW-1133">Transmembrane helix</keyword>
<evidence type="ECO:0000313" key="3">
    <source>
        <dbReference type="EMBL" id="OAE34066.1"/>
    </source>
</evidence>
<reference evidence="3" key="1">
    <citation type="submission" date="2016-03" db="EMBL/GenBank/DDBJ databases">
        <title>Mechanisms controlling the formation of the plant cell surface in tip-growing cells are functionally conserved among land plants.</title>
        <authorList>
            <person name="Honkanen S."/>
            <person name="Jones V.A."/>
            <person name="Morieri G."/>
            <person name="Champion C."/>
            <person name="Hetherington A.J."/>
            <person name="Kelly S."/>
            <person name="Saint-Marcoux D."/>
            <person name="Proust H."/>
            <person name="Prescott H."/>
            <person name="Dolan L."/>
        </authorList>
    </citation>
    <scope>NUCLEOTIDE SEQUENCE [LARGE SCALE GENOMIC DNA]</scope>
    <source>
        <tissue evidence="3">Whole gametophyte</tissue>
    </source>
</reference>
<accession>A0A176WP87</accession>
<evidence type="ECO:0000313" key="4">
    <source>
        <dbReference type="Proteomes" id="UP000077202"/>
    </source>
</evidence>
<feature type="compositionally biased region" description="Basic and acidic residues" evidence="1">
    <location>
        <begin position="41"/>
        <end position="117"/>
    </location>
</feature>
<evidence type="ECO:0000256" key="1">
    <source>
        <dbReference type="SAM" id="MobiDB-lite"/>
    </source>
</evidence>
<proteinExistence type="predicted"/>
<comment type="caution">
    <text evidence="3">The sequence shown here is derived from an EMBL/GenBank/DDBJ whole genome shotgun (WGS) entry which is preliminary data.</text>
</comment>
<sequence length="191" mass="21023">MTSPQRRRTIRRTGEPKAAASEAACGARMSNRGRHSASVTERAREERREERRDCPPCTRDDDNSRPRKGDVRPDRTDRTLGRRGEESEVRQGEGGDGKREGKGREGKGKERKGEEERERRRALWHCLFLLLSPLSLSVCLAVSPSSSAAASVAADGNLGRKEGAPAPKDGPEDLQPAANVDLETGAIYFCR</sequence>
<dbReference type="AlphaFoldDB" id="A0A176WP87"/>
<name>A0A176WP87_MARPO</name>
<keyword evidence="2" id="KW-0472">Membrane</keyword>
<keyword evidence="4" id="KW-1185">Reference proteome</keyword>